<accession>A0A1C3H459</accession>
<sequence>MSIRKNRLQWLLDKARGQQCTAMLPGVCNHNPETTVAAHVSLPGMGIMGGKPHDLHCAWLCSACHDVLDGRASSDLERDFVRAAVYEAMLRTQSRLFALLSPAEKQRLGEGL</sequence>
<proteinExistence type="predicted"/>
<dbReference type="Pfam" id="PF07102">
    <property type="entry name" value="YbcO"/>
    <property type="match status" value="1"/>
</dbReference>
<dbReference type="EMBL" id="FKLO01000043">
    <property type="protein sequence ID" value="SAM63762.1"/>
    <property type="molecule type" value="Genomic_DNA"/>
</dbReference>
<organism evidence="1 2">
    <name type="scientific">Cardiobacterium hominis</name>
    <dbReference type="NCBI Taxonomy" id="2718"/>
    <lineage>
        <taxon>Bacteria</taxon>
        <taxon>Pseudomonadati</taxon>
        <taxon>Pseudomonadota</taxon>
        <taxon>Gammaproteobacteria</taxon>
        <taxon>Cardiobacteriales</taxon>
        <taxon>Cardiobacteriaceae</taxon>
        <taxon>Cardiobacterium</taxon>
    </lineage>
</organism>
<reference evidence="2" key="1">
    <citation type="submission" date="2016-04" db="EMBL/GenBank/DDBJ databases">
        <authorList>
            <person name="Tagini F."/>
        </authorList>
    </citation>
    <scope>NUCLEOTIDE SEQUENCE [LARGE SCALE GENOMIC DNA]</scope>
    <source>
        <strain evidence="2">CHUV0807</strain>
    </source>
</reference>
<evidence type="ECO:0008006" key="3">
    <source>
        <dbReference type="Google" id="ProtNLM"/>
    </source>
</evidence>
<evidence type="ECO:0000313" key="1">
    <source>
        <dbReference type="EMBL" id="SAM63762.1"/>
    </source>
</evidence>
<protein>
    <recommendedName>
        <fullName evidence="3">Phage protein</fullName>
    </recommendedName>
</protein>
<dbReference type="RefSeq" id="WP_079540397.1">
    <property type="nucleotide sequence ID" value="NZ_FKLO01000043.1"/>
</dbReference>
<name>A0A1C3H459_9GAMM</name>
<dbReference type="Gene3D" id="3.30.50.20">
    <property type="entry name" value="prophage-derive protein ybcO"/>
    <property type="match status" value="1"/>
</dbReference>
<dbReference type="AlphaFoldDB" id="A0A1C3H459"/>
<dbReference type="Proteomes" id="UP000190837">
    <property type="component" value="Unassembled WGS sequence"/>
</dbReference>
<evidence type="ECO:0000313" key="2">
    <source>
        <dbReference type="Proteomes" id="UP000190837"/>
    </source>
</evidence>
<dbReference type="InterPro" id="IPR010774">
    <property type="entry name" value="YbcO"/>
</dbReference>
<gene>
    <name evidence="1" type="ORF">CHUV0807_1157</name>
</gene>